<gene>
    <name evidence="4" type="primary">orf166</name>
</gene>
<keyword evidence="4" id="KW-0934">Plastid</keyword>
<dbReference type="AlphaFoldDB" id="A0A1W5RMZ9"/>
<keyword evidence="2" id="KW-1133">Transmembrane helix</keyword>
<accession>A0A1W5RMZ9</accession>
<proteinExistence type="predicted"/>
<feature type="compositionally biased region" description="Basic and acidic residues" evidence="1">
    <location>
        <begin position="151"/>
        <end position="160"/>
    </location>
</feature>
<organism evidence="4">
    <name type="scientific">Hydrodictyon reticulatum</name>
    <name type="common">Water net</name>
    <name type="synonym">Conferva reticulatum</name>
    <dbReference type="NCBI Taxonomy" id="3107"/>
    <lineage>
        <taxon>Eukaryota</taxon>
        <taxon>Viridiplantae</taxon>
        <taxon>Chlorophyta</taxon>
        <taxon>core chlorophytes</taxon>
        <taxon>Chlorophyceae</taxon>
        <taxon>CS clade</taxon>
        <taxon>Sphaeropleales</taxon>
        <taxon>Hydrodictyaceae</taxon>
        <taxon>Hydrodictyon</taxon>
    </lineage>
</organism>
<name>A0A1W5RMZ9_HYDRE</name>
<dbReference type="GeneID" id="32880257"/>
<evidence type="ECO:0000256" key="3">
    <source>
        <dbReference type="SAM" id="SignalP"/>
    </source>
</evidence>
<keyword evidence="2" id="KW-0472">Membrane</keyword>
<evidence type="ECO:0008006" key="5">
    <source>
        <dbReference type="Google" id="ProtNLM"/>
    </source>
</evidence>
<keyword evidence="4" id="KW-0150">Chloroplast</keyword>
<feature type="region of interest" description="Disordered" evidence="1">
    <location>
        <begin position="86"/>
        <end position="107"/>
    </location>
</feature>
<evidence type="ECO:0000313" key="4">
    <source>
        <dbReference type="EMBL" id="AQU64558.1"/>
    </source>
</evidence>
<evidence type="ECO:0000256" key="1">
    <source>
        <dbReference type="SAM" id="MobiDB-lite"/>
    </source>
</evidence>
<dbReference type="RefSeq" id="YP_009364139.1">
    <property type="nucleotide sequence ID" value="NC_034655.1"/>
</dbReference>
<keyword evidence="3" id="KW-0732">Signal</keyword>
<protein>
    <recommendedName>
        <fullName evidence="5">Transmembrane protein</fullName>
    </recommendedName>
</protein>
<feature type="signal peptide" evidence="3">
    <location>
        <begin position="1"/>
        <end position="18"/>
    </location>
</feature>
<sequence>MIFLLHFASFALILGANSFSYGLCTSKRVQSTPPRSIELMHFVFLLCSATLLHRFFSLFLCSSFALPLASAEPMLMRFSKAEMPSPFGFGGADAEKRRHRLRRSRSEEAVRLWRKAKALAPLQRSEASASPKQRLRRSKAEASPKQSRGFAEAKQRLRRSEKAKKK</sequence>
<feature type="chain" id="PRO_5012822909" description="Transmembrane protein" evidence="3">
    <location>
        <begin position="19"/>
        <end position="166"/>
    </location>
</feature>
<dbReference type="EMBL" id="KY114065">
    <property type="protein sequence ID" value="AQU64558.1"/>
    <property type="molecule type" value="Genomic_DNA"/>
</dbReference>
<geneLocation type="chloroplast" evidence="4"/>
<evidence type="ECO:0000256" key="2">
    <source>
        <dbReference type="SAM" id="Phobius"/>
    </source>
</evidence>
<keyword evidence="2" id="KW-0812">Transmembrane</keyword>
<reference evidence="4" key="1">
    <citation type="journal article" date="2017" name="PeerJ">
        <title>lastomes of the green algae Hydrodictyon reticulatum and Pediastrum duplex (Sphaeropleales, Chlorophyceae).</title>
        <authorList>
            <person name="McManus H.A."/>
            <person name="Sanchez D."/>
            <person name="Karol K.G."/>
        </authorList>
    </citation>
    <scope>NUCLEOTIDE SEQUENCE</scope>
</reference>
<feature type="region of interest" description="Disordered" evidence="1">
    <location>
        <begin position="121"/>
        <end position="166"/>
    </location>
</feature>
<feature type="transmembrane region" description="Helical" evidence="2">
    <location>
        <begin position="42"/>
        <end position="69"/>
    </location>
</feature>